<dbReference type="InterPro" id="IPR000387">
    <property type="entry name" value="Tyr_Pase_dom"/>
</dbReference>
<keyword evidence="4 11" id="KW-0378">Hydrolase</keyword>
<dbReference type="SMART" id="SM00194">
    <property type="entry name" value="PTPc"/>
    <property type="match status" value="1"/>
</dbReference>
<evidence type="ECO:0000256" key="3">
    <source>
        <dbReference type="ARBA" id="ARBA00022525"/>
    </source>
</evidence>
<dbReference type="GO" id="GO:0005576">
    <property type="term" value="C:extracellular region"/>
    <property type="evidence" value="ECO:0007669"/>
    <property type="project" value="UniProtKB-SubCell"/>
</dbReference>
<keyword evidence="6" id="KW-0843">Virulence</keyword>
<dbReference type="RefSeq" id="WP_012443106.1">
    <property type="nucleotide sequence ID" value="NC_010694.1"/>
</dbReference>
<dbReference type="Pfam" id="PF00102">
    <property type="entry name" value="Y_phosphatase"/>
    <property type="match status" value="1"/>
</dbReference>
<evidence type="ECO:0000313" key="11">
    <source>
        <dbReference type="EMBL" id="CAO98483.1"/>
    </source>
</evidence>
<dbReference type="PROSITE" id="PS50056">
    <property type="entry name" value="TYR_PHOSPHATASE_2"/>
    <property type="match status" value="1"/>
</dbReference>
<dbReference type="EC" id="3.1.3.48" evidence="2"/>
<evidence type="ECO:0000256" key="5">
    <source>
        <dbReference type="ARBA" id="ARBA00022912"/>
    </source>
</evidence>
<feature type="coiled-coil region" evidence="7">
    <location>
        <begin position="35"/>
        <end position="69"/>
    </location>
</feature>
<dbReference type="InterPro" id="IPR003546">
    <property type="entry name" value="Tyr_Pase_SptP/YopH"/>
</dbReference>
<gene>
    <name evidence="11" type="primary">yopH</name>
    <name evidence="11" type="ordered locus">ETA_34370</name>
</gene>
<dbReference type="PRINTS" id="PR00700">
    <property type="entry name" value="PRTYPHPHTASE"/>
</dbReference>
<organism evidence="11 12">
    <name type="scientific">Erwinia tasmaniensis (strain DSM 17950 / CFBP 7177 / CIP 109463 / NCPPB 4357 / Et1/99)</name>
    <dbReference type="NCBI Taxonomy" id="465817"/>
    <lineage>
        <taxon>Bacteria</taxon>
        <taxon>Pseudomonadati</taxon>
        <taxon>Pseudomonadota</taxon>
        <taxon>Gammaproteobacteria</taxon>
        <taxon>Enterobacterales</taxon>
        <taxon>Erwiniaceae</taxon>
        <taxon>Erwinia</taxon>
    </lineage>
</organism>
<evidence type="ECO:0000256" key="4">
    <source>
        <dbReference type="ARBA" id="ARBA00022801"/>
    </source>
</evidence>
<evidence type="ECO:0000256" key="2">
    <source>
        <dbReference type="ARBA" id="ARBA00013064"/>
    </source>
</evidence>
<dbReference type="GO" id="GO:0004725">
    <property type="term" value="F:protein tyrosine phosphatase activity"/>
    <property type="evidence" value="ECO:0007669"/>
    <property type="project" value="UniProtKB-EC"/>
</dbReference>
<feature type="region of interest" description="Disordered" evidence="8">
    <location>
        <begin position="1"/>
        <end position="21"/>
    </location>
</feature>
<evidence type="ECO:0000256" key="6">
    <source>
        <dbReference type="ARBA" id="ARBA00023026"/>
    </source>
</evidence>
<dbReference type="AlphaFoldDB" id="B2VCG2"/>
<dbReference type="KEGG" id="eta:ETA_34370"/>
<keyword evidence="5" id="KW-0904">Protein phosphatase</keyword>
<keyword evidence="3" id="KW-0964">Secreted</keyword>
<keyword evidence="7" id="KW-0175">Coiled coil</keyword>
<feature type="domain" description="Tyrosine specific protein phosphatases" evidence="10">
    <location>
        <begin position="232"/>
        <end position="297"/>
    </location>
</feature>
<dbReference type="PRINTS" id="PR01371">
    <property type="entry name" value="BACYPHPHTASE"/>
</dbReference>
<dbReference type="OrthoDB" id="6199520at2"/>
<dbReference type="InterPro" id="IPR016130">
    <property type="entry name" value="Tyr_Pase_AS"/>
</dbReference>
<feature type="domain" description="Tyrosine-protein phosphatase" evidence="9">
    <location>
        <begin position="89"/>
        <end position="281"/>
    </location>
</feature>
<dbReference type="Gene3D" id="3.90.190.10">
    <property type="entry name" value="Protein tyrosine phosphatase superfamily"/>
    <property type="match status" value="1"/>
</dbReference>
<dbReference type="PROSITE" id="PS50055">
    <property type="entry name" value="TYR_PHOSPHATASE_PTP"/>
    <property type="match status" value="1"/>
</dbReference>
<proteinExistence type="predicted"/>
<dbReference type="SMART" id="SM00404">
    <property type="entry name" value="PTPc_motif"/>
    <property type="match status" value="1"/>
</dbReference>
<name>B2VCG2_ERWT9</name>
<keyword evidence="12" id="KW-1185">Reference proteome</keyword>
<protein>
    <recommendedName>
        <fullName evidence="2">protein-tyrosine-phosphatase</fullName>
        <ecNumber evidence="2">3.1.3.48</ecNumber>
    </recommendedName>
</protein>
<dbReference type="eggNOG" id="COG5599">
    <property type="taxonomic scope" value="Bacteria"/>
</dbReference>
<evidence type="ECO:0000256" key="1">
    <source>
        <dbReference type="ARBA" id="ARBA00004613"/>
    </source>
</evidence>
<dbReference type="PANTHER" id="PTHR19134:SF449">
    <property type="entry name" value="TYROSINE-PROTEIN PHOSPHATASE 1"/>
    <property type="match status" value="1"/>
</dbReference>
<evidence type="ECO:0000259" key="10">
    <source>
        <dbReference type="PROSITE" id="PS50056"/>
    </source>
</evidence>
<dbReference type="HOGENOM" id="CLU_478783_0_0_6"/>
<evidence type="ECO:0000256" key="8">
    <source>
        <dbReference type="SAM" id="MobiDB-lite"/>
    </source>
</evidence>
<dbReference type="SUPFAM" id="SSF52799">
    <property type="entry name" value="(Phosphotyrosine protein) phosphatases II"/>
    <property type="match status" value="1"/>
</dbReference>
<evidence type="ECO:0000256" key="7">
    <source>
        <dbReference type="SAM" id="Coils"/>
    </source>
</evidence>
<sequence length="569" mass="63978">MRIENQQQPSQPTQDIPSHSKDYVMAPENSVVCHLRKTSNTQKKLTLKLDLLENKKDDKSLTLKILLEDVKYRLKPSGDNDPRYFIEGNKVVNLFKDISSRVETRVGHGLHANNITIDNKKIAIATQYPLKEQIQSFLEMIVQQNTPLIVVLASEAEINNQSKEMHNYFHRSDDYGEMTTRSNKTEAYELADKTKVETYDLLIQSQKNDFSVNVHHVTNWPDHGTLSPEATRQLIDSIKNAQEGNEGVPVIHCRAGVGRTGVVLCALAMNNDVSVERAIVDARECRNGHMVQTNEQRDCLIEMAVAKGWPVLKEDEPESKTPPRTSGLLKTIQSAEGDDKSAAPSKTVYPAFPVPPLLRKKNNENGQAIIDARGVRNAGTFENIFGKTIMFKSKDDGEYKSAAMVVDLLPLQHSGELMKSIFDNRTPVMVILGEHTENLLIEGVHNFFTKEKDYGDGIKLETTEEGSKKLAEDLNISVYSMDLCVKDKGITIPVIHAYDLPRSFFQDDKLINLMAEEINFHSAKSVDHYKLKRSRAIGDPNKLLPVFVCSKESNEVQGLIDAVIKNNKR</sequence>
<dbReference type="InterPro" id="IPR000242">
    <property type="entry name" value="PTP_cat"/>
</dbReference>
<dbReference type="InterPro" id="IPR029021">
    <property type="entry name" value="Prot-tyrosine_phosphatase-like"/>
</dbReference>
<dbReference type="EMBL" id="CU468135">
    <property type="protein sequence ID" value="CAO98483.1"/>
    <property type="molecule type" value="Genomic_DNA"/>
</dbReference>
<evidence type="ECO:0000313" key="12">
    <source>
        <dbReference type="Proteomes" id="UP000001726"/>
    </source>
</evidence>
<accession>B2VCG2</accession>
<reference evidence="11 12" key="1">
    <citation type="journal article" date="2008" name="Environ. Microbiol.">
        <title>The genome of Erwinia tasmaniensis strain Et1/99, a non-pathogenic bacterium in the genus Erwinia.</title>
        <authorList>
            <person name="Kube M."/>
            <person name="Migdoll A.M."/>
            <person name="Mueller I."/>
            <person name="Kuhl H."/>
            <person name="Beck A."/>
            <person name="Reinhardt R."/>
            <person name="Geider K."/>
        </authorList>
    </citation>
    <scope>NUCLEOTIDE SEQUENCE [LARGE SCALE GENOMIC DNA]</scope>
    <source>
        <strain evidence="12">DSM 17950 / CFBP 7177 / CIP 109463 / NCPPB 4357 / Et1/99</strain>
    </source>
</reference>
<dbReference type="InterPro" id="IPR003595">
    <property type="entry name" value="Tyr_Pase_cat"/>
</dbReference>
<evidence type="ECO:0000259" key="9">
    <source>
        <dbReference type="PROSITE" id="PS50055"/>
    </source>
</evidence>
<dbReference type="PANTHER" id="PTHR19134">
    <property type="entry name" value="RECEPTOR-TYPE TYROSINE-PROTEIN PHOSPHATASE"/>
    <property type="match status" value="1"/>
</dbReference>
<comment type="subcellular location">
    <subcellularLocation>
        <location evidence="1">Secreted</location>
    </subcellularLocation>
</comment>
<dbReference type="PROSITE" id="PS00383">
    <property type="entry name" value="TYR_PHOSPHATASE_1"/>
    <property type="match status" value="1"/>
</dbReference>
<dbReference type="Proteomes" id="UP000001726">
    <property type="component" value="Chromosome"/>
</dbReference>
<feature type="compositionally biased region" description="Polar residues" evidence="8">
    <location>
        <begin position="1"/>
        <end position="17"/>
    </location>
</feature>
<dbReference type="InterPro" id="IPR050348">
    <property type="entry name" value="Protein-Tyr_Phosphatase"/>
</dbReference>